<evidence type="ECO:0000313" key="3">
    <source>
        <dbReference type="EMBL" id="KAI5344590.1"/>
    </source>
</evidence>
<sequence length="149" mass="16977">MVITSKPLNGNNYATWCRSISISLSAKNKFDFIDGTVKMSSAKTYPDEFSLWKRCNDMVLSWLLNTLELDIVNSVIYSTTVYEIWEDLRERFSQSNAPIILQIQWDLSSLTQDQLSVAAYYTKLKALCDELASYSDLPFCICGAMKKQG</sequence>
<dbReference type="InterPro" id="IPR005162">
    <property type="entry name" value="Retrotrans_gag_dom"/>
</dbReference>
<evidence type="ECO:0000259" key="2">
    <source>
        <dbReference type="Pfam" id="PF14244"/>
    </source>
</evidence>
<dbReference type="EMBL" id="JAJFAZ020000002">
    <property type="protein sequence ID" value="KAI5344590.1"/>
    <property type="molecule type" value="Genomic_DNA"/>
</dbReference>
<comment type="caution">
    <text evidence="3">The sequence shown here is derived from an EMBL/GenBank/DDBJ whole genome shotgun (WGS) entry which is preliminary data.</text>
</comment>
<name>A0AAD4ZG21_PRUDU</name>
<protein>
    <recommendedName>
        <fullName evidence="5">Retrotransposon Copia-like N-terminal domain-containing protein</fullName>
    </recommendedName>
</protein>
<proteinExistence type="predicted"/>
<evidence type="ECO:0000259" key="1">
    <source>
        <dbReference type="Pfam" id="PF03732"/>
    </source>
</evidence>
<dbReference type="PANTHER" id="PTHR37610">
    <property type="entry name" value="CCHC-TYPE DOMAIN-CONTAINING PROTEIN"/>
    <property type="match status" value="1"/>
</dbReference>
<evidence type="ECO:0008006" key="5">
    <source>
        <dbReference type="Google" id="ProtNLM"/>
    </source>
</evidence>
<dbReference type="Proteomes" id="UP001054821">
    <property type="component" value="Chromosome 2"/>
</dbReference>
<dbReference type="AlphaFoldDB" id="A0AAD4ZG21"/>
<dbReference type="PANTHER" id="PTHR37610:SF97">
    <property type="entry name" value="RETROTRANSPOSON GAG DOMAIN-CONTAINING PROTEIN"/>
    <property type="match status" value="1"/>
</dbReference>
<gene>
    <name evidence="3" type="ORF">L3X38_012467</name>
</gene>
<accession>A0AAD4ZG21</accession>
<reference evidence="3 4" key="1">
    <citation type="journal article" date="2022" name="G3 (Bethesda)">
        <title>Whole-genome sequence and methylome profiling of the almond [Prunus dulcis (Mill.) D.A. Webb] cultivar 'Nonpareil'.</title>
        <authorList>
            <person name="D'Amico-Willman K.M."/>
            <person name="Ouma W.Z."/>
            <person name="Meulia T."/>
            <person name="Sideli G.M."/>
            <person name="Gradziel T.M."/>
            <person name="Fresnedo-Ramirez J."/>
        </authorList>
    </citation>
    <scope>NUCLEOTIDE SEQUENCE [LARGE SCALE GENOMIC DNA]</scope>
    <source>
        <strain evidence="3">Clone GOH B32 T37-40</strain>
    </source>
</reference>
<feature type="domain" description="Retrotransposon Copia-like N-terminal" evidence="2">
    <location>
        <begin position="1"/>
        <end position="38"/>
    </location>
</feature>
<keyword evidence="4" id="KW-1185">Reference proteome</keyword>
<dbReference type="InterPro" id="IPR029472">
    <property type="entry name" value="Copia-like_N"/>
</dbReference>
<evidence type="ECO:0000313" key="4">
    <source>
        <dbReference type="Proteomes" id="UP001054821"/>
    </source>
</evidence>
<feature type="domain" description="Retrotransposon gag" evidence="1">
    <location>
        <begin position="61"/>
        <end position="132"/>
    </location>
</feature>
<dbReference type="Pfam" id="PF14244">
    <property type="entry name" value="Retrotran_gag_3"/>
    <property type="match status" value="1"/>
</dbReference>
<dbReference type="Pfam" id="PF03732">
    <property type="entry name" value="Retrotrans_gag"/>
    <property type="match status" value="1"/>
</dbReference>
<organism evidence="3 4">
    <name type="scientific">Prunus dulcis</name>
    <name type="common">Almond</name>
    <name type="synonym">Amygdalus dulcis</name>
    <dbReference type="NCBI Taxonomy" id="3755"/>
    <lineage>
        <taxon>Eukaryota</taxon>
        <taxon>Viridiplantae</taxon>
        <taxon>Streptophyta</taxon>
        <taxon>Embryophyta</taxon>
        <taxon>Tracheophyta</taxon>
        <taxon>Spermatophyta</taxon>
        <taxon>Magnoliopsida</taxon>
        <taxon>eudicotyledons</taxon>
        <taxon>Gunneridae</taxon>
        <taxon>Pentapetalae</taxon>
        <taxon>rosids</taxon>
        <taxon>fabids</taxon>
        <taxon>Rosales</taxon>
        <taxon>Rosaceae</taxon>
        <taxon>Amygdaloideae</taxon>
        <taxon>Amygdaleae</taxon>
        <taxon>Prunus</taxon>
    </lineage>
</organism>